<name>A0A5N6Z738_9EURO</name>
<evidence type="ECO:0000313" key="3">
    <source>
        <dbReference type="Proteomes" id="UP000327118"/>
    </source>
</evidence>
<accession>A0A5N6Z738</accession>
<keyword evidence="3" id="KW-1185">Reference proteome</keyword>
<feature type="region of interest" description="Disordered" evidence="1">
    <location>
        <begin position="194"/>
        <end position="246"/>
    </location>
</feature>
<reference evidence="3" key="1">
    <citation type="submission" date="2019-04" db="EMBL/GenBank/DDBJ databases">
        <title>Friends and foes A comparative genomics studyof 23 Aspergillus species from section Flavi.</title>
        <authorList>
            <consortium name="DOE Joint Genome Institute"/>
            <person name="Kjaerbolling I."/>
            <person name="Vesth T."/>
            <person name="Frisvad J.C."/>
            <person name="Nybo J.L."/>
            <person name="Theobald S."/>
            <person name="Kildgaard S."/>
            <person name="Isbrandt T."/>
            <person name="Kuo A."/>
            <person name="Sato A."/>
            <person name="Lyhne E.K."/>
            <person name="Kogle M.E."/>
            <person name="Wiebenga A."/>
            <person name="Kun R.S."/>
            <person name="Lubbers R.J."/>
            <person name="Makela M.R."/>
            <person name="Barry K."/>
            <person name="Chovatia M."/>
            <person name="Clum A."/>
            <person name="Daum C."/>
            <person name="Haridas S."/>
            <person name="He G."/>
            <person name="LaButti K."/>
            <person name="Lipzen A."/>
            <person name="Mondo S."/>
            <person name="Riley R."/>
            <person name="Salamov A."/>
            <person name="Simmons B.A."/>
            <person name="Magnuson J.K."/>
            <person name="Henrissat B."/>
            <person name="Mortensen U.H."/>
            <person name="Larsen T.O."/>
            <person name="Devries R.P."/>
            <person name="Grigoriev I.V."/>
            <person name="Machida M."/>
            <person name="Baker S.E."/>
            <person name="Andersen M.R."/>
        </authorList>
    </citation>
    <scope>NUCLEOTIDE SEQUENCE [LARGE SCALE GENOMIC DNA]</scope>
    <source>
        <strain evidence="3">CBS 553.77</strain>
    </source>
</reference>
<dbReference type="EMBL" id="ML739098">
    <property type="protein sequence ID" value="KAE8353445.1"/>
    <property type="molecule type" value="Genomic_DNA"/>
</dbReference>
<dbReference type="AlphaFoldDB" id="A0A5N6Z738"/>
<proteinExistence type="predicted"/>
<feature type="compositionally biased region" description="Basic and acidic residues" evidence="1">
    <location>
        <begin position="194"/>
        <end position="204"/>
    </location>
</feature>
<feature type="compositionally biased region" description="Basic and acidic residues" evidence="1">
    <location>
        <begin position="235"/>
        <end position="246"/>
    </location>
</feature>
<feature type="compositionally biased region" description="Basic and acidic residues" evidence="1">
    <location>
        <begin position="215"/>
        <end position="225"/>
    </location>
</feature>
<dbReference type="Proteomes" id="UP000327118">
    <property type="component" value="Unassembled WGS sequence"/>
</dbReference>
<organism evidence="2 3">
    <name type="scientific">Aspergillus coremiiformis</name>
    <dbReference type="NCBI Taxonomy" id="138285"/>
    <lineage>
        <taxon>Eukaryota</taxon>
        <taxon>Fungi</taxon>
        <taxon>Dikarya</taxon>
        <taxon>Ascomycota</taxon>
        <taxon>Pezizomycotina</taxon>
        <taxon>Eurotiomycetes</taxon>
        <taxon>Eurotiomycetidae</taxon>
        <taxon>Eurotiales</taxon>
        <taxon>Aspergillaceae</taxon>
        <taxon>Aspergillus</taxon>
        <taxon>Aspergillus subgen. Circumdati</taxon>
    </lineage>
</organism>
<sequence length="267" mass="30743">MSQTPPDSPQSFTTAPLQSSLMAIHKELLEAGFGREKQSGRTPRPQAYEDLEWVEDDLEDRVQLIGSSLNDDMNRLSLLLLKERHDARQISDWQAQIDLLQRDLKASNAERDALRVALEESQSRSAREDDISRQTETLQKQLTEMQNQVQSLNKKAESQAAILKKKDNMLQKQTKASNLKAQTEKTQLEEALEKAKRRAADAQKKARNSGSECDEAQKKLEEMKKKLGLSRNKRMAAEEERKSLEKQVKELKEELAKKKEKKRRAFW</sequence>
<dbReference type="OrthoDB" id="4492366at2759"/>
<evidence type="ECO:0000313" key="2">
    <source>
        <dbReference type="EMBL" id="KAE8353445.1"/>
    </source>
</evidence>
<protein>
    <submittedName>
        <fullName evidence="2">Uncharacterized protein</fullName>
    </submittedName>
</protein>
<evidence type="ECO:0000256" key="1">
    <source>
        <dbReference type="SAM" id="MobiDB-lite"/>
    </source>
</evidence>
<gene>
    <name evidence="2" type="ORF">BDV28DRAFT_108171</name>
</gene>